<protein>
    <submittedName>
        <fullName evidence="1">Uncharacterized protein</fullName>
    </submittedName>
</protein>
<reference evidence="1" key="1">
    <citation type="submission" date="2022-10" db="EMBL/GenBank/DDBJ databases">
        <title>De novo draft assembly of the Pseudomonas pretiosus genome isolated from the plants rhizorohere.</title>
        <authorList>
            <person name="Robas M."/>
            <person name="Fernandez V.M."/>
            <person name="Provanza A."/>
            <person name="Jimenez P.A."/>
        </authorList>
    </citation>
    <scope>NUCLEOTIDE SEQUENCE</scope>
    <source>
        <strain evidence="1">SAICEU11T</strain>
    </source>
</reference>
<dbReference type="EMBL" id="JAOXJG010000026">
    <property type="protein sequence ID" value="MCW1241959.1"/>
    <property type="molecule type" value="Genomic_DNA"/>
</dbReference>
<keyword evidence="2" id="KW-1185">Reference proteome</keyword>
<organism evidence="1 2">
    <name type="scientific">Bacillus pretiosus</name>
    <dbReference type="NCBI Taxonomy" id="2983392"/>
    <lineage>
        <taxon>Bacteria</taxon>
        <taxon>Bacillati</taxon>
        <taxon>Bacillota</taxon>
        <taxon>Bacilli</taxon>
        <taxon>Bacillales</taxon>
        <taxon>Bacillaceae</taxon>
        <taxon>Bacillus</taxon>
    </lineage>
</organism>
<comment type="caution">
    <text evidence="1">The sequence shown here is derived from an EMBL/GenBank/DDBJ whole genome shotgun (WGS) entry which is preliminary data.</text>
</comment>
<accession>A0ABT3EZI0</accession>
<dbReference type="Proteomes" id="UP001060566">
    <property type="component" value="Unassembled WGS sequence"/>
</dbReference>
<evidence type="ECO:0000313" key="1">
    <source>
        <dbReference type="EMBL" id="MCW1241959.1"/>
    </source>
</evidence>
<sequence>MKNELTLSQTMIKLKTNFTDKMNEDLNELAAAAGEELRDAETRTGEKVQSSQVFANHCGNFDNAQELFVYFTKDIENLREKHWHLMNNDESFVTDCYNKLRYAARTYVKDKSNFISRIHMLFQRVLGDHCSRRGDKRKVLKSRDQMLEGAEGRQGNIETYHEIDPNTNVQDEVLAEAREQELINKYGKDDRSTAIMEIIMGDKGYIKQADIARQLADKLSISFDSARSSVRTFLKNMKEDITTNERFSA</sequence>
<proteinExistence type="predicted"/>
<dbReference type="RefSeq" id="WP_264462864.1">
    <property type="nucleotide sequence ID" value="NZ_JAOXJG010000026.1"/>
</dbReference>
<dbReference type="GeneID" id="301200820"/>
<gene>
    <name evidence="1" type="ORF">NGM45_23315</name>
</gene>
<evidence type="ECO:0000313" key="2">
    <source>
        <dbReference type="Proteomes" id="UP001060566"/>
    </source>
</evidence>
<name>A0ABT3EZI0_9BACI</name>